<dbReference type="EnsemblProtists" id="EKX43616">
    <property type="protein sequence ID" value="EKX43616"/>
    <property type="gene ID" value="GUITHDRAFT_163807"/>
</dbReference>
<dbReference type="Proteomes" id="UP000011087">
    <property type="component" value="Unassembled WGS sequence"/>
</dbReference>
<dbReference type="RefSeq" id="XP_005830596.1">
    <property type="nucleotide sequence ID" value="XM_005830539.1"/>
</dbReference>
<dbReference type="STRING" id="905079.L1J528"/>
<dbReference type="KEGG" id="gtt:GUITHDRAFT_163807"/>
<dbReference type="Gene3D" id="3.40.50.1820">
    <property type="entry name" value="alpha/beta hydrolase"/>
    <property type="match status" value="1"/>
</dbReference>
<dbReference type="SUPFAM" id="SSF53474">
    <property type="entry name" value="alpha/beta-Hydrolases"/>
    <property type="match status" value="1"/>
</dbReference>
<dbReference type="InterPro" id="IPR029058">
    <property type="entry name" value="AB_hydrolase_fold"/>
</dbReference>
<evidence type="ECO:0000313" key="4">
    <source>
        <dbReference type="EnsemblProtists" id="EKX43616"/>
    </source>
</evidence>
<reference evidence="4" key="3">
    <citation type="submission" date="2015-06" db="UniProtKB">
        <authorList>
            <consortium name="EnsemblProtists"/>
        </authorList>
    </citation>
    <scope>IDENTIFICATION</scope>
</reference>
<dbReference type="PRINTS" id="PR00724">
    <property type="entry name" value="CRBOXYPTASEC"/>
</dbReference>
<name>L1J528_GUITC</name>
<dbReference type="GO" id="GO:0004185">
    <property type="term" value="F:serine-type carboxypeptidase activity"/>
    <property type="evidence" value="ECO:0007669"/>
    <property type="project" value="UniProtKB-UniRule"/>
</dbReference>
<dbReference type="Pfam" id="PF00450">
    <property type="entry name" value="Peptidase_S10"/>
    <property type="match status" value="1"/>
</dbReference>
<dbReference type="PROSITE" id="PS00131">
    <property type="entry name" value="CARBOXYPEPT_SER_SER"/>
    <property type="match status" value="1"/>
</dbReference>
<gene>
    <name evidence="3" type="ORF">GUITHDRAFT_163807</name>
</gene>
<reference evidence="5" key="2">
    <citation type="submission" date="2012-11" db="EMBL/GenBank/DDBJ databases">
        <authorList>
            <person name="Kuo A."/>
            <person name="Curtis B.A."/>
            <person name="Tanifuji G."/>
            <person name="Burki F."/>
            <person name="Gruber A."/>
            <person name="Irimia M."/>
            <person name="Maruyama S."/>
            <person name="Arias M.C."/>
            <person name="Ball S.G."/>
            <person name="Gile G.H."/>
            <person name="Hirakawa Y."/>
            <person name="Hopkins J.F."/>
            <person name="Rensing S.A."/>
            <person name="Schmutz J."/>
            <person name="Symeonidi A."/>
            <person name="Elias M."/>
            <person name="Eveleigh R.J."/>
            <person name="Herman E.K."/>
            <person name="Klute M.J."/>
            <person name="Nakayama T."/>
            <person name="Obornik M."/>
            <person name="Reyes-Prieto A."/>
            <person name="Armbrust E.V."/>
            <person name="Aves S.J."/>
            <person name="Beiko R.G."/>
            <person name="Coutinho P."/>
            <person name="Dacks J.B."/>
            <person name="Durnford D.G."/>
            <person name="Fast N.M."/>
            <person name="Green B.R."/>
            <person name="Grisdale C."/>
            <person name="Hempe F."/>
            <person name="Henrissat B."/>
            <person name="Hoppner M.P."/>
            <person name="Ishida K.-I."/>
            <person name="Kim E."/>
            <person name="Koreny L."/>
            <person name="Kroth P.G."/>
            <person name="Liu Y."/>
            <person name="Malik S.-B."/>
            <person name="Maier U.G."/>
            <person name="McRose D."/>
            <person name="Mock T."/>
            <person name="Neilson J.A."/>
            <person name="Onodera N.T."/>
            <person name="Poole A.M."/>
            <person name="Pritham E.J."/>
            <person name="Richards T.A."/>
            <person name="Rocap G."/>
            <person name="Roy S.W."/>
            <person name="Sarai C."/>
            <person name="Schaack S."/>
            <person name="Shirato S."/>
            <person name="Slamovits C.H."/>
            <person name="Spencer D.F."/>
            <person name="Suzuki S."/>
            <person name="Worden A.Z."/>
            <person name="Zauner S."/>
            <person name="Barry K."/>
            <person name="Bell C."/>
            <person name="Bharti A.K."/>
            <person name="Crow J.A."/>
            <person name="Grimwood J."/>
            <person name="Kramer R."/>
            <person name="Lindquist E."/>
            <person name="Lucas S."/>
            <person name="Salamov A."/>
            <person name="McFadden G.I."/>
            <person name="Lane C.E."/>
            <person name="Keeling P.J."/>
            <person name="Gray M.W."/>
            <person name="Grigoriev I.V."/>
            <person name="Archibald J.M."/>
        </authorList>
    </citation>
    <scope>NUCLEOTIDE SEQUENCE</scope>
    <source>
        <strain evidence="5">CCMP2712</strain>
    </source>
</reference>
<dbReference type="EC" id="3.4.16.-" evidence="2"/>
<protein>
    <recommendedName>
        <fullName evidence="2">Carboxypeptidase</fullName>
        <ecNumber evidence="2">3.4.16.-</ecNumber>
    </recommendedName>
</protein>
<evidence type="ECO:0000313" key="5">
    <source>
        <dbReference type="Proteomes" id="UP000011087"/>
    </source>
</evidence>
<keyword evidence="2" id="KW-0645">Protease</keyword>
<dbReference type="HOGENOM" id="CLU_008523_13_3_1"/>
<dbReference type="GeneID" id="17300195"/>
<dbReference type="PANTHER" id="PTHR11802:SF201">
    <property type="entry name" value="CARBOXYPEPTIDASE"/>
    <property type="match status" value="1"/>
</dbReference>
<dbReference type="OMA" id="DTSCRIH"/>
<accession>L1J528</accession>
<keyword evidence="2" id="KW-0378">Hydrolase</keyword>
<proteinExistence type="inferred from homology"/>
<dbReference type="Gene3D" id="3.40.50.12670">
    <property type="match status" value="1"/>
</dbReference>
<dbReference type="InterPro" id="IPR033124">
    <property type="entry name" value="Ser_caboxypep_his_AS"/>
</dbReference>
<dbReference type="PaxDb" id="55529-EKX43616"/>
<dbReference type="eggNOG" id="KOG1282">
    <property type="taxonomic scope" value="Eukaryota"/>
</dbReference>
<dbReference type="GO" id="GO:0006508">
    <property type="term" value="P:proteolysis"/>
    <property type="evidence" value="ECO:0007669"/>
    <property type="project" value="UniProtKB-KW"/>
</dbReference>
<evidence type="ECO:0000313" key="3">
    <source>
        <dbReference type="EMBL" id="EKX43616.1"/>
    </source>
</evidence>
<evidence type="ECO:0000256" key="2">
    <source>
        <dbReference type="RuleBase" id="RU361156"/>
    </source>
</evidence>
<comment type="similarity">
    <text evidence="1 2">Belongs to the peptidase S10 family.</text>
</comment>
<reference evidence="3 5" key="1">
    <citation type="journal article" date="2012" name="Nature">
        <title>Algal genomes reveal evolutionary mosaicism and the fate of nucleomorphs.</title>
        <authorList>
            <consortium name="DOE Joint Genome Institute"/>
            <person name="Curtis B.A."/>
            <person name="Tanifuji G."/>
            <person name="Burki F."/>
            <person name="Gruber A."/>
            <person name="Irimia M."/>
            <person name="Maruyama S."/>
            <person name="Arias M.C."/>
            <person name="Ball S.G."/>
            <person name="Gile G.H."/>
            <person name="Hirakawa Y."/>
            <person name="Hopkins J.F."/>
            <person name="Kuo A."/>
            <person name="Rensing S.A."/>
            <person name="Schmutz J."/>
            <person name="Symeonidi A."/>
            <person name="Elias M."/>
            <person name="Eveleigh R.J."/>
            <person name="Herman E.K."/>
            <person name="Klute M.J."/>
            <person name="Nakayama T."/>
            <person name="Obornik M."/>
            <person name="Reyes-Prieto A."/>
            <person name="Armbrust E.V."/>
            <person name="Aves S.J."/>
            <person name="Beiko R.G."/>
            <person name="Coutinho P."/>
            <person name="Dacks J.B."/>
            <person name="Durnford D.G."/>
            <person name="Fast N.M."/>
            <person name="Green B.R."/>
            <person name="Grisdale C.J."/>
            <person name="Hempel F."/>
            <person name="Henrissat B."/>
            <person name="Hoppner M.P."/>
            <person name="Ishida K."/>
            <person name="Kim E."/>
            <person name="Koreny L."/>
            <person name="Kroth P.G."/>
            <person name="Liu Y."/>
            <person name="Malik S.B."/>
            <person name="Maier U.G."/>
            <person name="McRose D."/>
            <person name="Mock T."/>
            <person name="Neilson J.A."/>
            <person name="Onodera N.T."/>
            <person name="Poole A.M."/>
            <person name="Pritham E.J."/>
            <person name="Richards T.A."/>
            <person name="Rocap G."/>
            <person name="Roy S.W."/>
            <person name="Sarai C."/>
            <person name="Schaack S."/>
            <person name="Shirato S."/>
            <person name="Slamovits C.H."/>
            <person name="Spencer D.F."/>
            <person name="Suzuki S."/>
            <person name="Worden A.Z."/>
            <person name="Zauner S."/>
            <person name="Barry K."/>
            <person name="Bell C."/>
            <person name="Bharti A.K."/>
            <person name="Crow J.A."/>
            <person name="Grimwood J."/>
            <person name="Kramer R."/>
            <person name="Lindquist E."/>
            <person name="Lucas S."/>
            <person name="Salamov A."/>
            <person name="McFadden G.I."/>
            <person name="Lane C.E."/>
            <person name="Keeling P.J."/>
            <person name="Gray M.W."/>
            <person name="Grigoriev I.V."/>
            <person name="Archibald J.M."/>
        </authorList>
    </citation>
    <scope>NUCLEOTIDE SEQUENCE</scope>
    <source>
        <strain evidence="3 5">CCMP2712</strain>
    </source>
</reference>
<dbReference type="EMBL" id="JH993009">
    <property type="protein sequence ID" value="EKX43616.1"/>
    <property type="molecule type" value="Genomic_DNA"/>
</dbReference>
<dbReference type="PANTHER" id="PTHR11802">
    <property type="entry name" value="SERINE PROTEASE FAMILY S10 SERINE CARBOXYPEPTIDASE"/>
    <property type="match status" value="1"/>
</dbReference>
<keyword evidence="2" id="KW-0121">Carboxypeptidase</keyword>
<sequence>MFGLMTEIGPFMLSAESLKTKSFRKTRIPSLIRNPFSWTRFADLLIFDSPPPVGFSYCYPAGPAGHGDSCGGWNDTRTAQVNYKALKGFLTLYPHLRVRKLFLAGESYAGVYIPTLAREILEGQEEFAINLRGFAVGDACAGTDVLCGDSFGPLWEVEWLQGHQQFSRRLYDEVKATCGYDELKTGNLSGSCEMVLGKMEQEVGGYYEYALYDDCIYDDAFQLWSWHALPGYVRRRGRGMRKASARGALNDYPCGAGRALVLWVENTKVRKALHVPPSSYFFNADNGDGFSYLLTEKSLIPFYRDVAAGRWGRMKVLIYNGDTDPSINTLAAQNWTVALSLAEAESWRPWTLDGCRRMGGYVTRYAGSLDFLTIRGAGHMVPTYKPAAAFSMMSRWIEDLPFPTYNSSCQKPPPSRRRVRTAVIA</sequence>
<dbReference type="InterPro" id="IPR001563">
    <property type="entry name" value="Peptidase_S10"/>
</dbReference>
<dbReference type="InterPro" id="IPR018202">
    <property type="entry name" value="Ser_caboxypep_ser_AS"/>
</dbReference>
<dbReference type="OrthoDB" id="443318at2759"/>
<keyword evidence="5" id="KW-1185">Reference proteome</keyword>
<evidence type="ECO:0000256" key="1">
    <source>
        <dbReference type="ARBA" id="ARBA00009431"/>
    </source>
</evidence>
<dbReference type="PROSITE" id="PS00560">
    <property type="entry name" value="CARBOXYPEPT_SER_HIS"/>
    <property type="match status" value="1"/>
</dbReference>
<dbReference type="AlphaFoldDB" id="L1J528"/>
<organism evidence="3">
    <name type="scientific">Guillardia theta (strain CCMP2712)</name>
    <name type="common">Cryptophyte</name>
    <dbReference type="NCBI Taxonomy" id="905079"/>
    <lineage>
        <taxon>Eukaryota</taxon>
        <taxon>Cryptophyceae</taxon>
        <taxon>Pyrenomonadales</taxon>
        <taxon>Geminigeraceae</taxon>
        <taxon>Guillardia</taxon>
    </lineage>
</organism>